<dbReference type="PANTHER" id="PTHR43278:SF4">
    <property type="entry name" value="NAD(P)H-DEPENDENT FMN-CONTAINING OXIDOREDUCTASE YWQN-RELATED"/>
    <property type="match status" value="1"/>
</dbReference>
<evidence type="ECO:0000259" key="3">
    <source>
        <dbReference type="Pfam" id="PF03358"/>
    </source>
</evidence>
<evidence type="ECO:0000313" key="4">
    <source>
        <dbReference type="EMBL" id="MBB5021189.1"/>
    </source>
</evidence>
<dbReference type="InterPro" id="IPR029039">
    <property type="entry name" value="Flavoprotein-like_sf"/>
</dbReference>
<reference evidence="4 5" key="1">
    <citation type="submission" date="2020-08" db="EMBL/GenBank/DDBJ databases">
        <title>Genomic Encyclopedia of Type Strains, Phase IV (KMG-IV): sequencing the most valuable type-strain genomes for metagenomic binning, comparative biology and taxonomic classification.</title>
        <authorList>
            <person name="Goeker M."/>
        </authorList>
    </citation>
    <scope>NUCLEOTIDE SEQUENCE [LARGE SCALE GENOMIC DNA]</scope>
    <source>
        <strain evidence="4 5">DSM 22071</strain>
    </source>
</reference>
<dbReference type="PANTHER" id="PTHR43278">
    <property type="entry name" value="NAD(P)H-DEPENDENT FMN-CONTAINING OXIDOREDUCTASE YWQN-RELATED"/>
    <property type="match status" value="1"/>
</dbReference>
<dbReference type="Gene3D" id="3.40.50.360">
    <property type="match status" value="1"/>
</dbReference>
<evidence type="ECO:0000256" key="1">
    <source>
        <dbReference type="ARBA" id="ARBA00022630"/>
    </source>
</evidence>
<keyword evidence="1" id="KW-0285">Flavoprotein</keyword>
<dbReference type="GO" id="GO:0016491">
    <property type="term" value="F:oxidoreductase activity"/>
    <property type="evidence" value="ECO:0007669"/>
    <property type="project" value="InterPro"/>
</dbReference>
<organism evidence="4 5">
    <name type="scientific">Desulfurispira natronophila</name>
    <dbReference type="NCBI Taxonomy" id="682562"/>
    <lineage>
        <taxon>Bacteria</taxon>
        <taxon>Pseudomonadati</taxon>
        <taxon>Chrysiogenota</taxon>
        <taxon>Chrysiogenia</taxon>
        <taxon>Chrysiogenales</taxon>
        <taxon>Chrysiogenaceae</taxon>
        <taxon>Desulfurispira</taxon>
    </lineage>
</organism>
<feature type="domain" description="NADPH-dependent FMN reductase-like" evidence="3">
    <location>
        <begin position="1"/>
        <end position="158"/>
    </location>
</feature>
<protein>
    <submittedName>
        <fullName evidence="4">Multimeric flavodoxin WrbA</fullName>
    </submittedName>
</protein>
<dbReference type="Pfam" id="PF03358">
    <property type="entry name" value="FMN_red"/>
    <property type="match status" value="1"/>
</dbReference>
<dbReference type="InterPro" id="IPR005025">
    <property type="entry name" value="FMN_Rdtase-like_dom"/>
</dbReference>
<accession>A0A7W7Y3D7</accession>
<dbReference type="AlphaFoldDB" id="A0A7W7Y3D7"/>
<gene>
    <name evidence="4" type="ORF">HNR37_000495</name>
</gene>
<keyword evidence="5" id="KW-1185">Reference proteome</keyword>
<sequence length="192" mass="21189">MKVIAINGSARKDGNCAILLRHAFQPLQSAGIKTDMMQLAGEKIRGCTACYQCWQRKDGRCAIRDDIVNDCIEQLQLSQGVLLASPTYFADITAEMKALIDRAGMVARANGHMLRRKVGAGVVAVRRGGAMHAFHSINGFFLISQMVVPGSTYWNMGIGREIGDVERDREGLETMSVLGENMAWLLHQIHKQ</sequence>
<evidence type="ECO:0000256" key="2">
    <source>
        <dbReference type="ARBA" id="ARBA00022643"/>
    </source>
</evidence>
<evidence type="ECO:0000313" key="5">
    <source>
        <dbReference type="Proteomes" id="UP000528322"/>
    </source>
</evidence>
<dbReference type="Proteomes" id="UP000528322">
    <property type="component" value="Unassembled WGS sequence"/>
</dbReference>
<comment type="caution">
    <text evidence="4">The sequence shown here is derived from an EMBL/GenBank/DDBJ whole genome shotgun (WGS) entry which is preliminary data.</text>
</comment>
<name>A0A7W7Y3D7_9BACT</name>
<dbReference type="SUPFAM" id="SSF52218">
    <property type="entry name" value="Flavoproteins"/>
    <property type="match status" value="1"/>
</dbReference>
<keyword evidence="2" id="KW-0288">FMN</keyword>
<proteinExistence type="predicted"/>
<dbReference type="InterPro" id="IPR051796">
    <property type="entry name" value="ISF_SsuE-like"/>
</dbReference>
<dbReference type="RefSeq" id="WP_183729427.1">
    <property type="nucleotide sequence ID" value="NZ_JACHID010000002.1"/>
</dbReference>
<dbReference type="EMBL" id="JACHID010000002">
    <property type="protein sequence ID" value="MBB5021189.1"/>
    <property type="molecule type" value="Genomic_DNA"/>
</dbReference>